<name>A0A1G2LWP1_9BACT</name>
<keyword evidence="1" id="KW-1133">Transmembrane helix</keyword>
<sequence length="141" mass="16222">MRFQVPQFTDIEDKIFGPFTLKQFIYLAGGAGGIILFYAFLPLPLTILLGIPLSLFSLALAFYKVHNQPFIKVVESSFQYLTSGRLYLWKKRPSFVPPKGTKKSEKKEKKETPIYMPTLTKNKLSDLAWSLDIKEKITRDE</sequence>
<evidence type="ECO:0008006" key="4">
    <source>
        <dbReference type="Google" id="ProtNLM"/>
    </source>
</evidence>
<keyword evidence="1" id="KW-0472">Membrane</keyword>
<dbReference type="Pfam" id="PF12666">
    <property type="entry name" value="PrgI"/>
    <property type="match status" value="1"/>
</dbReference>
<comment type="caution">
    <text evidence="2">The sequence shown here is derived from an EMBL/GenBank/DDBJ whole genome shotgun (WGS) entry which is preliminary data.</text>
</comment>
<proteinExistence type="predicted"/>
<reference evidence="2 3" key="1">
    <citation type="journal article" date="2016" name="Nat. Commun.">
        <title>Thousands of microbial genomes shed light on interconnected biogeochemical processes in an aquifer system.</title>
        <authorList>
            <person name="Anantharaman K."/>
            <person name="Brown C.T."/>
            <person name="Hug L.A."/>
            <person name="Sharon I."/>
            <person name="Castelle C.J."/>
            <person name="Probst A.J."/>
            <person name="Thomas B.C."/>
            <person name="Singh A."/>
            <person name="Wilkins M.J."/>
            <person name="Karaoz U."/>
            <person name="Brodie E.L."/>
            <person name="Williams K.H."/>
            <person name="Hubbard S.S."/>
            <person name="Banfield J.F."/>
        </authorList>
    </citation>
    <scope>NUCLEOTIDE SEQUENCE [LARGE SCALE GENOMIC DNA]</scope>
</reference>
<protein>
    <recommendedName>
        <fullName evidence="4">PrgI family protein</fullName>
    </recommendedName>
</protein>
<keyword evidence="1" id="KW-0812">Transmembrane</keyword>
<dbReference type="Proteomes" id="UP000178116">
    <property type="component" value="Unassembled WGS sequence"/>
</dbReference>
<feature type="transmembrane region" description="Helical" evidence="1">
    <location>
        <begin position="47"/>
        <end position="63"/>
    </location>
</feature>
<evidence type="ECO:0000256" key="1">
    <source>
        <dbReference type="SAM" id="Phobius"/>
    </source>
</evidence>
<accession>A0A1G2LWP1</accession>
<feature type="transmembrane region" description="Helical" evidence="1">
    <location>
        <begin position="24"/>
        <end position="41"/>
    </location>
</feature>
<gene>
    <name evidence="2" type="ORF">A3A10_02490</name>
</gene>
<dbReference type="InterPro" id="IPR024414">
    <property type="entry name" value="Uncharacterised_PrgI"/>
</dbReference>
<evidence type="ECO:0000313" key="2">
    <source>
        <dbReference type="EMBL" id="OHA16040.1"/>
    </source>
</evidence>
<organism evidence="2 3">
    <name type="scientific">Candidatus Tagabacteria bacterium RIFCSPLOWO2_01_FULL_42_9</name>
    <dbReference type="NCBI Taxonomy" id="1802296"/>
    <lineage>
        <taxon>Bacteria</taxon>
        <taxon>Candidatus Tagaibacteriota</taxon>
    </lineage>
</organism>
<evidence type="ECO:0000313" key="3">
    <source>
        <dbReference type="Proteomes" id="UP000178116"/>
    </source>
</evidence>
<dbReference type="AlphaFoldDB" id="A0A1G2LWP1"/>
<dbReference type="EMBL" id="MHRA01000005">
    <property type="protein sequence ID" value="OHA16040.1"/>
    <property type="molecule type" value="Genomic_DNA"/>
</dbReference>